<dbReference type="FunFam" id="3.40.50.300:FF:001376">
    <property type="entry name" value="tRNA modification GTPase MnmE"/>
    <property type="match status" value="1"/>
</dbReference>
<accession>A0A0F9MTS3</accession>
<dbReference type="CDD" id="cd04164">
    <property type="entry name" value="trmE"/>
    <property type="match status" value="1"/>
</dbReference>
<comment type="subcellular location">
    <subcellularLocation>
        <location evidence="1">Plastid</location>
        <location evidence="1">Chloroplast</location>
    </subcellularLocation>
</comment>
<protein>
    <recommendedName>
        <fullName evidence="11">TrmE-type G domain-containing protein</fullName>
    </recommendedName>
</protein>
<evidence type="ECO:0000313" key="12">
    <source>
        <dbReference type="EMBL" id="KKN10700.1"/>
    </source>
</evidence>
<dbReference type="GO" id="GO:0009507">
    <property type="term" value="C:chloroplast"/>
    <property type="evidence" value="ECO:0007669"/>
    <property type="project" value="UniProtKB-SubCell"/>
</dbReference>
<dbReference type="Pfam" id="PF01926">
    <property type="entry name" value="MMR_HSR1"/>
    <property type="match status" value="1"/>
</dbReference>
<keyword evidence="3" id="KW-0963">Cytoplasm</keyword>
<sequence length="461" mass="49584">MSPEYTIAAIATAPGQSGIGIVRISGPQAAEIARAVFRGPGGKPPALRSHNVSYGFVTDPDTGEKLDEALMLFMKGPRSFTREDVVEFQCHGGPVALRRVLDAVVKKGARLAAPGEFTKRAFLSGRIDLTQAEAALDIIRARTEKAEKLALRQLEGALSIKLGAMREAIIEICAHVEAHLDFPEEEIEPDVRDSILDNIRMAASQTNALAESFNEGRLYREGVRTAIVGRPNVGKSSLLNLLLASDRAIVTSAPGTTRDVIEEALNIKGLPVVIMDTAGIRESHDMAESEGVRRSLKALEEADLVLAVFDMSCPLHDEDGIVLEKLCGKKAIAALNKSDLPRKAEESRFHGLRSVSVSAKSSEGLEGLRDAIYEEALSGGSNTEGGADAEGIVITNRRHRDALVRTNEALGRAALRMEEGSPFEVTAIELREALDCLGEIVGAVSTDEILNRIFSEFCIGK</sequence>
<dbReference type="GO" id="GO:0030488">
    <property type="term" value="P:tRNA methylation"/>
    <property type="evidence" value="ECO:0007669"/>
    <property type="project" value="TreeGrafter"/>
</dbReference>
<dbReference type="Pfam" id="PF10396">
    <property type="entry name" value="TrmE_N"/>
    <property type="match status" value="1"/>
</dbReference>
<dbReference type="GO" id="GO:0046872">
    <property type="term" value="F:metal ion binding"/>
    <property type="evidence" value="ECO:0007669"/>
    <property type="project" value="UniProtKB-KW"/>
</dbReference>
<proteinExistence type="inferred from homology"/>
<dbReference type="GO" id="GO:0005829">
    <property type="term" value="C:cytosol"/>
    <property type="evidence" value="ECO:0007669"/>
    <property type="project" value="TreeGrafter"/>
</dbReference>
<dbReference type="Pfam" id="PF12631">
    <property type="entry name" value="MnmE_helical"/>
    <property type="match status" value="1"/>
</dbReference>
<feature type="domain" description="TrmE-type G" evidence="11">
    <location>
        <begin position="222"/>
        <end position="377"/>
    </location>
</feature>
<dbReference type="Gene3D" id="1.20.120.430">
    <property type="entry name" value="tRNA modification GTPase MnmE domain 2"/>
    <property type="match status" value="1"/>
</dbReference>
<keyword evidence="4" id="KW-0819">tRNA processing</keyword>
<dbReference type="NCBIfam" id="NF003661">
    <property type="entry name" value="PRK05291.1-3"/>
    <property type="match status" value="1"/>
</dbReference>
<dbReference type="GO" id="GO:0005525">
    <property type="term" value="F:GTP binding"/>
    <property type="evidence" value="ECO:0007669"/>
    <property type="project" value="UniProtKB-KW"/>
</dbReference>
<evidence type="ECO:0000256" key="9">
    <source>
        <dbReference type="ARBA" id="ARBA00022958"/>
    </source>
</evidence>
<dbReference type="PANTHER" id="PTHR42714">
    <property type="entry name" value="TRNA MODIFICATION GTPASE GTPBP3"/>
    <property type="match status" value="1"/>
</dbReference>
<keyword evidence="5" id="KW-0479">Metal-binding</keyword>
<dbReference type="InterPro" id="IPR005225">
    <property type="entry name" value="Small_GTP-bd"/>
</dbReference>
<evidence type="ECO:0000256" key="1">
    <source>
        <dbReference type="ARBA" id="ARBA00004229"/>
    </source>
</evidence>
<dbReference type="FunFam" id="3.30.1360.120:FF:000003">
    <property type="entry name" value="tRNA modification GTPase MnmE"/>
    <property type="match status" value="1"/>
</dbReference>
<dbReference type="NCBIfam" id="TIGR00450">
    <property type="entry name" value="mnmE_trmE_thdF"/>
    <property type="match status" value="1"/>
</dbReference>
<evidence type="ECO:0000259" key="11">
    <source>
        <dbReference type="PROSITE" id="PS51709"/>
    </source>
</evidence>
<dbReference type="EMBL" id="LAZR01004216">
    <property type="protein sequence ID" value="KKN10700.1"/>
    <property type="molecule type" value="Genomic_DNA"/>
</dbReference>
<evidence type="ECO:0000256" key="10">
    <source>
        <dbReference type="ARBA" id="ARBA00023134"/>
    </source>
</evidence>
<dbReference type="NCBIfam" id="TIGR00231">
    <property type="entry name" value="small_GTP"/>
    <property type="match status" value="1"/>
</dbReference>
<dbReference type="Gene3D" id="3.40.50.300">
    <property type="entry name" value="P-loop containing nucleotide triphosphate hydrolases"/>
    <property type="match status" value="1"/>
</dbReference>
<keyword evidence="6" id="KW-0547">Nucleotide-binding</keyword>
<keyword evidence="8" id="KW-0460">Magnesium</keyword>
<dbReference type="InterPro" id="IPR004520">
    <property type="entry name" value="GTPase_MnmE"/>
</dbReference>
<dbReference type="PANTHER" id="PTHR42714:SF2">
    <property type="entry name" value="TRNA MODIFICATION GTPASE GTPBP3, MITOCHONDRIAL"/>
    <property type="match status" value="1"/>
</dbReference>
<dbReference type="AlphaFoldDB" id="A0A0F9MTS3"/>
<evidence type="ECO:0000256" key="8">
    <source>
        <dbReference type="ARBA" id="ARBA00022842"/>
    </source>
</evidence>
<dbReference type="SUPFAM" id="SSF52540">
    <property type="entry name" value="P-loop containing nucleoside triphosphate hydrolases"/>
    <property type="match status" value="1"/>
</dbReference>
<dbReference type="InterPro" id="IPR018948">
    <property type="entry name" value="GTP-bd_TrmE_N"/>
</dbReference>
<reference evidence="12" key="1">
    <citation type="journal article" date="2015" name="Nature">
        <title>Complex archaea that bridge the gap between prokaryotes and eukaryotes.</title>
        <authorList>
            <person name="Spang A."/>
            <person name="Saw J.H."/>
            <person name="Jorgensen S.L."/>
            <person name="Zaremba-Niedzwiedzka K."/>
            <person name="Martijn J."/>
            <person name="Lind A.E."/>
            <person name="van Eijk R."/>
            <person name="Schleper C."/>
            <person name="Guy L."/>
            <person name="Ettema T.J."/>
        </authorList>
    </citation>
    <scope>NUCLEOTIDE SEQUENCE</scope>
</reference>
<dbReference type="SUPFAM" id="SSF116878">
    <property type="entry name" value="TrmE connector domain"/>
    <property type="match status" value="1"/>
</dbReference>
<comment type="similarity">
    <text evidence="2">Belongs to the TRAFAC class TrmE-Era-EngA-EngB-Septin-like GTPase superfamily. TrmE GTPase family.</text>
</comment>
<dbReference type="PRINTS" id="PR00326">
    <property type="entry name" value="GTP1OBG"/>
</dbReference>
<evidence type="ECO:0000256" key="5">
    <source>
        <dbReference type="ARBA" id="ARBA00022723"/>
    </source>
</evidence>
<evidence type="ECO:0000256" key="6">
    <source>
        <dbReference type="ARBA" id="ARBA00022741"/>
    </source>
</evidence>
<name>A0A0F9MTS3_9ZZZZ</name>
<dbReference type="GO" id="GO:0003924">
    <property type="term" value="F:GTPase activity"/>
    <property type="evidence" value="ECO:0007669"/>
    <property type="project" value="InterPro"/>
</dbReference>
<keyword evidence="10" id="KW-0342">GTP-binding</keyword>
<dbReference type="PROSITE" id="PS51709">
    <property type="entry name" value="G_TRME"/>
    <property type="match status" value="1"/>
</dbReference>
<keyword evidence="7" id="KW-0378">Hydrolase</keyword>
<dbReference type="Gene3D" id="3.30.1360.120">
    <property type="entry name" value="Probable tRNA modification gtpase trme, domain 1"/>
    <property type="match status" value="1"/>
</dbReference>
<keyword evidence="9" id="KW-0630">Potassium</keyword>
<organism evidence="12">
    <name type="scientific">marine sediment metagenome</name>
    <dbReference type="NCBI Taxonomy" id="412755"/>
    <lineage>
        <taxon>unclassified sequences</taxon>
        <taxon>metagenomes</taxon>
        <taxon>ecological metagenomes</taxon>
    </lineage>
</organism>
<dbReference type="GO" id="GO:0042802">
    <property type="term" value="F:identical protein binding"/>
    <property type="evidence" value="ECO:0007669"/>
    <property type="project" value="UniProtKB-ARBA"/>
</dbReference>
<dbReference type="InterPro" id="IPR025867">
    <property type="entry name" value="MnmE_helical"/>
</dbReference>
<evidence type="ECO:0000256" key="2">
    <source>
        <dbReference type="ARBA" id="ARBA00011043"/>
    </source>
</evidence>
<dbReference type="CDD" id="cd14858">
    <property type="entry name" value="TrmE_N"/>
    <property type="match status" value="1"/>
</dbReference>
<dbReference type="InterPro" id="IPR027417">
    <property type="entry name" value="P-loop_NTPase"/>
</dbReference>
<comment type="caution">
    <text evidence="12">The sequence shown here is derived from an EMBL/GenBank/DDBJ whole genome shotgun (WGS) entry which is preliminary data.</text>
</comment>
<evidence type="ECO:0000256" key="7">
    <source>
        <dbReference type="ARBA" id="ARBA00022801"/>
    </source>
</evidence>
<evidence type="ECO:0000256" key="4">
    <source>
        <dbReference type="ARBA" id="ARBA00022694"/>
    </source>
</evidence>
<gene>
    <name evidence="12" type="ORF">LCGC14_1033920</name>
</gene>
<evidence type="ECO:0000256" key="3">
    <source>
        <dbReference type="ARBA" id="ARBA00022490"/>
    </source>
</evidence>
<dbReference type="InterPro" id="IPR031168">
    <property type="entry name" value="G_TrmE"/>
</dbReference>
<dbReference type="InterPro" id="IPR027368">
    <property type="entry name" value="MnmE_dom2"/>
</dbReference>
<dbReference type="HAMAP" id="MF_00379">
    <property type="entry name" value="GTPase_MnmE"/>
    <property type="match status" value="1"/>
</dbReference>
<dbReference type="InterPro" id="IPR006073">
    <property type="entry name" value="GTP-bd"/>
</dbReference>
<dbReference type="GO" id="GO:0002098">
    <property type="term" value="P:tRNA wobble uridine modification"/>
    <property type="evidence" value="ECO:0007669"/>
    <property type="project" value="TreeGrafter"/>
</dbReference>
<dbReference type="InterPro" id="IPR027266">
    <property type="entry name" value="TrmE/GcvT-like"/>
</dbReference>